<keyword evidence="6" id="KW-0479">Metal-binding</keyword>
<dbReference type="RefSeq" id="WP_013787465.1">
    <property type="nucleotide sequence ID" value="NC_015555.1"/>
</dbReference>
<evidence type="ECO:0000256" key="8">
    <source>
        <dbReference type="ARBA" id="ARBA00022840"/>
    </source>
</evidence>
<evidence type="ECO:0000256" key="10">
    <source>
        <dbReference type="ARBA" id="ARBA00032441"/>
    </source>
</evidence>
<evidence type="ECO:0000256" key="9">
    <source>
        <dbReference type="ARBA" id="ARBA00022842"/>
    </source>
</evidence>
<dbReference type="NCBIfam" id="TIGR00150">
    <property type="entry name" value="T6A_YjeE"/>
    <property type="match status" value="1"/>
</dbReference>
<evidence type="ECO:0000256" key="2">
    <source>
        <dbReference type="ARBA" id="ARBA00007599"/>
    </source>
</evidence>
<evidence type="ECO:0000256" key="7">
    <source>
        <dbReference type="ARBA" id="ARBA00022741"/>
    </source>
</evidence>
<dbReference type="STRING" id="858215.Thexy_0669"/>
<dbReference type="Gene3D" id="3.40.50.300">
    <property type="entry name" value="P-loop containing nucleotide triphosphate hydrolases"/>
    <property type="match status" value="1"/>
</dbReference>
<dbReference type="AlphaFoldDB" id="F6BIA9"/>
<evidence type="ECO:0000313" key="11">
    <source>
        <dbReference type="EMBL" id="AEF16717.1"/>
    </source>
</evidence>
<dbReference type="SUPFAM" id="SSF52540">
    <property type="entry name" value="P-loop containing nucleoside triphosphate hydrolases"/>
    <property type="match status" value="1"/>
</dbReference>
<evidence type="ECO:0000256" key="5">
    <source>
        <dbReference type="ARBA" id="ARBA00022694"/>
    </source>
</evidence>
<keyword evidence="9" id="KW-0460">Magnesium</keyword>
<comment type="subcellular location">
    <subcellularLocation>
        <location evidence="1">Cytoplasm</location>
    </subcellularLocation>
</comment>
<sequence>MKVSFRTKSSDETEKIGFKLGGLLTRGSIVLISGDLGVGKTVLTKGIAKGMGIYDYVTSPTFMIVNEHMGEIPLYHFDVYRIDDYMELYDIGYEEYFYSDGVCVIEWPEKIMPLIPEENIFIHISMGDSFDERIIEIESHGAKYDEVIKEMK</sequence>
<dbReference type="InterPro" id="IPR003442">
    <property type="entry name" value="T6A_TsaE"/>
</dbReference>
<accession>F6BIA9</accession>
<reference evidence="11" key="1">
    <citation type="submission" date="2011-05" db="EMBL/GenBank/DDBJ databases">
        <title>Complete sequence of Thermoanaerobacterium xylanolyticum LX-11.</title>
        <authorList>
            <consortium name="US DOE Joint Genome Institute"/>
            <person name="Lucas S."/>
            <person name="Han J."/>
            <person name="Lapidus A."/>
            <person name="Cheng J.-F."/>
            <person name="Goodwin L."/>
            <person name="Pitluck S."/>
            <person name="Peters L."/>
            <person name="Mikhailova N."/>
            <person name="Lu M."/>
            <person name="Han C."/>
            <person name="Tapia R."/>
            <person name="Land M."/>
            <person name="Hauser L."/>
            <person name="Kyrpides N."/>
            <person name="Ivanova N."/>
            <person name="Pagani I."/>
            <person name="Hemme C."/>
            <person name="Woyke T."/>
        </authorList>
    </citation>
    <scope>NUCLEOTIDE SEQUENCE</scope>
    <source>
        <strain evidence="11">LX-11</strain>
    </source>
</reference>
<dbReference type="InterPro" id="IPR027417">
    <property type="entry name" value="P-loop_NTPase"/>
</dbReference>
<dbReference type="Proteomes" id="UP000007239">
    <property type="component" value="Chromosome"/>
</dbReference>
<keyword evidence="8" id="KW-0067">ATP-binding</keyword>
<dbReference type="PANTHER" id="PTHR33540:SF2">
    <property type="entry name" value="TRNA THREONYLCARBAMOYLADENOSINE BIOSYNTHESIS PROTEIN TSAE"/>
    <property type="match status" value="1"/>
</dbReference>
<organism evidence="11 12">
    <name type="scientific">Thermoanaerobacterium xylanolyticum (strain ATCC 49914 / DSM 7097 / LX-11)</name>
    <dbReference type="NCBI Taxonomy" id="858215"/>
    <lineage>
        <taxon>Bacteria</taxon>
        <taxon>Bacillati</taxon>
        <taxon>Bacillota</taxon>
        <taxon>Clostridia</taxon>
        <taxon>Thermoanaerobacterales</taxon>
        <taxon>Thermoanaerobacteraceae</taxon>
        <taxon>Thermoanaerobacterium</taxon>
    </lineage>
</organism>
<keyword evidence="12" id="KW-1185">Reference proteome</keyword>
<evidence type="ECO:0000256" key="4">
    <source>
        <dbReference type="ARBA" id="ARBA00022490"/>
    </source>
</evidence>
<keyword evidence="4" id="KW-0963">Cytoplasm</keyword>
<keyword evidence="5" id="KW-0819">tRNA processing</keyword>
<dbReference type="eggNOG" id="COG0802">
    <property type="taxonomic scope" value="Bacteria"/>
</dbReference>
<comment type="similarity">
    <text evidence="2">Belongs to the TsaE family.</text>
</comment>
<gene>
    <name evidence="11" type="ordered locus">Thexy_0669</name>
</gene>
<evidence type="ECO:0000256" key="6">
    <source>
        <dbReference type="ARBA" id="ARBA00022723"/>
    </source>
</evidence>
<dbReference type="GO" id="GO:0005737">
    <property type="term" value="C:cytoplasm"/>
    <property type="evidence" value="ECO:0007669"/>
    <property type="project" value="UniProtKB-SubCell"/>
</dbReference>
<keyword evidence="7" id="KW-0547">Nucleotide-binding</keyword>
<dbReference type="GO" id="GO:0005524">
    <property type="term" value="F:ATP binding"/>
    <property type="evidence" value="ECO:0007669"/>
    <property type="project" value="UniProtKB-KW"/>
</dbReference>
<dbReference type="GO" id="GO:0046872">
    <property type="term" value="F:metal ion binding"/>
    <property type="evidence" value="ECO:0007669"/>
    <property type="project" value="UniProtKB-KW"/>
</dbReference>
<proteinExistence type="inferred from homology"/>
<evidence type="ECO:0000313" key="12">
    <source>
        <dbReference type="Proteomes" id="UP000007239"/>
    </source>
</evidence>
<name>F6BIA9_THEXL</name>
<dbReference type="EMBL" id="CP002739">
    <property type="protein sequence ID" value="AEF16717.1"/>
    <property type="molecule type" value="Genomic_DNA"/>
</dbReference>
<evidence type="ECO:0000256" key="3">
    <source>
        <dbReference type="ARBA" id="ARBA00019010"/>
    </source>
</evidence>
<protein>
    <recommendedName>
        <fullName evidence="3">tRNA threonylcarbamoyladenosine biosynthesis protein TsaE</fullName>
    </recommendedName>
    <alternativeName>
        <fullName evidence="10">t(6)A37 threonylcarbamoyladenosine biosynthesis protein TsaE</fullName>
    </alternativeName>
</protein>
<dbReference type="KEGG" id="txy:Thexy_0669"/>
<dbReference type="Pfam" id="PF02367">
    <property type="entry name" value="TsaE"/>
    <property type="match status" value="1"/>
</dbReference>
<dbReference type="HOGENOM" id="CLU_087829_5_0_9"/>
<dbReference type="PANTHER" id="PTHR33540">
    <property type="entry name" value="TRNA THREONYLCARBAMOYLADENOSINE BIOSYNTHESIS PROTEIN TSAE"/>
    <property type="match status" value="1"/>
</dbReference>
<evidence type="ECO:0000256" key="1">
    <source>
        <dbReference type="ARBA" id="ARBA00004496"/>
    </source>
</evidence>
<dbReference type="GO" id="GO:0002949">
    <property type="term" value="P:tRNA threonylcarbamoyladenosine modification"/>
    <property type="evidence" value="ECO:0007669"/>
    <property type="project" value="InterPro"/>
</dbReference>